<dbReference type="Proteomes" id="UP000249081">
    <property type="component" value="Unassembled WGS sequence"/>
</dbReference>
<dbReference type="InterPro" id="IPR009241">
    <property type="entry name" value="HigB-like"/>
</dbReference>
<comment type="caution">
    <text evidence="1">The sequence shown here is derived from an EMBL/GenBank/DDBJ whole genome shotgun (WGS) entry which is preliminary data.</text>
</comment>
<organism evidence="1 2">
    <name type="scientific">Shackletoniella antarctica</name>
    <dbReference type="NCBI Taxonomy" id="268115"/>
    <lineage>
        <taxon>Bacteria</taxon>
        <taxon>Bacillati</taxon>
        <taxon>Cyanobacteriota</taxon>
        <taxon>Cyanophyceae</taxon>
        <taxon>Oculatellales</taxon>
        <taxon>Oculatellaceae</taxon>
        <taxon>Shackletoniella</taxon>
    </lineage>
</organism>
<sequence>MDADDKPLVWLHGQVKTPPFSQSARLEAGFLLRRLQQGEALSLPQSRPMPSIGARCHELRVRDAEQNWRIIYRIDSDAILILEVFNKKSQTTPKLVIEICQQRLKQYERDRQE</sequence>
<evidence type="ECO:0000313" key="2">
    <source>
        <dbReference type="Proteomes" id="UP000249081"/>
    </source>
</evidence>
<name>A0A2W4WHT3_9CYAN</name>
<dbReference type="EMBL" id="QBMN01000016">
    <property type="protein sequence ID" value="PZO44683.1"/>
    <property type="molecule type" value="Genomic_DNA"/>
</dbReference>
<accession>A0A2W4WHT3</accession>
<dbReference type="AlphaFoldDB" id="A0A2W4WHT3"/>
<dbReference type="Pfam" id="PF05973">
    <property type="entry name" value="Gp49"/>
    <property type="match status" value="1"/>
</dbReference>
<evidence type="ECO:0000313" key="1">
    <source>
        <dbReference type="EMBL" id="PZO44683.1"/>
    </source>
</evidence>
<gene>
    <name evidence="1" type="ORF">DCF17_03900</name>
</gene>
<reference evidence="2" key="1">
    <citation type="submission" date="2018-04" db="EMBL/GenBank/DDBJ databases">
        <authorList>
            <person name="Cornet L."/>
        </authorList>
    </citation>
    <scope>NUCLEOTIDE SEQUENCE [LARGE SCALE GENOMIC DNA]</scope>
</reference>
<reference evidence="1 2" key="2">
    <citation type="submission" date="2018-06" db="EMBL/GenBank/DDBJ databases">
        <title>Metagenomic assembly of (sub)arctic Cyanobacteria and their associated microbiome from non-axenic cultures.</title>
        <authorList>
            <person name="Baurain D."/>
        </authorList>
    </citation>
    <scope>NUCLEOTIDE SEQUENCE [LARGE SCALE GENOMIC DNA]</scope>
    <source>
        <strain evidence="1">ULC041bin1</strain>
    </source>
</reference>
<protein>
    <submittedName>
        <fullName evidence="1">Transposase</fullName>
    </submittedName>
</protein>
<proteinExistence type="predicted"/>